<keyword evidence="3" id="KW-1185">Reference proteome</keyword>
<comment type="caution">
    <text evidence="2">The sequence shown here is derived from an EMBL/GenBank/DDBJ whole genome shotgun (WGS) entry which is preliminary data.</text>
</comment>
<evidence type="ECO:0000313" key="2">
    <source>
        <dbReference type="EMBL" id="TYA54733.1"/>
    </source>
</evidence>
<proteinExistence type="predicted"/>
<dbReference type="RefSeq" id="WP_148455172.1">
    <property type="nucleotide sequence ID" value="NZ_VSFC01000043.1"/>
</dbReference>
<evidence type="ECO:0000256" key="1">
    <source>
        <dbReference type="SAM" id="MobiDB-lite"/>
    </source>
</evidence>
<gene>
    <name evidence="2" type="ORF">FVF61_08115</name>
</gene>
<reference evidence="2 3" key="1">
    <citation type="submission" date="2019-08" db="EMBL/GenBank/DDBJ databases">
        <title>Formosa sediminis sp. nov., isolated from marine sediment.</title>
        <authorList>
            <person name="Cao W.R."/>
        </authorList>
    </citation>
    <scope>NUCLEOTIDE SEQUENCE [LARGE SCALE GENOMIC DNA]</scope>
    <source>
        <strain evidence="2 3">1494</strain>
    </source>
</reference>
<sequence length="138" mass="14104">MKTYLGIICFGIILFLGCDQSKSKTTDSNTDQTVTQESPVNQTTNVPEDNTNNALSIPAQTATGMNPAHGQPGHDCAIPVGAPLNSKNNSSPMVNPGSSSPVINSGNSSPVQTAPGMNPAHGQPGHDCAIPVGAPLNK</sequence>
<dbReference type="PROSITE" id="PS51257">
    <property type="entry name" value="PROKAR_LIPOPROTEIN"/>
    <property type="match status" value="1"/>
</dbReference>
<feature type="compositionally biased region" description="Low complexity" evidence="1">
    <location>
        <begin position="94"/>
        <end position="111"/>
    </location>
</feature>
<dbReference type="EMBL" id="VSFC01000043">
    <property type="protein sequence ID" value="TYA54733.1"/>
    <property type="molecule type" value="Genomic_DNA"/>
</dbReference>
<dbReference type="Proteomes" id="UP000324550">
    <property type="component" value="Unassembled WGS sequence"/>
</dbReference>
<dbReference type="AlphaFoldDB" id="A0A5D0G6M6"/>
<feature type="region of interest" description="Disordered" evidence="1">
    <location>
        <begin position="22"/>
        <end position="138"/>
    </location>
</feature>
<dbReference type="OrthoDB" id="678557at2"/>
<protein>
    <submittedName>
        <fullName evidence="2">Uncharacterized protein</fullName>
    </submittedName>
</protein>
<feature type="compositionally biased region" description="Polar residues" evidence="1">
    <location>
        <begin position="26"/>
        <end position="64"/>
    </location>
</feature>
<accession>A0A5D0G6M6</accession>
<organism evidence="2 3">
    <name type="scientific">Formosa maritima</name>
    <dbReference type="NCBI Taxonomy" id="2592046"/>
    <lineage>
        <taxon>Bacteria</taxon>
        <taxon>Pseudomonadati</taxon>
        <taxon>Bacteroidota</taxon>
        <taxon>Flavobacteriia</taxon>
        <taxon>Flavobacteriales</taxon>
        <taxon>Flavobacteriaceae</taxon>
        <taxon>Formosa</taxon>
    </lineage>
</organism>
<evidence type="ECO:0000313" key="3">
    <source>
        <dbReference type="Proteomes" id="UP000324550"/>
    </source>
</evidence>
<name>A0A5D0G6M6_9FLAO</name>